<dbReference type="PROSITE" id="PS51108">
    <property type="entry name" value="PTS_EIID"/>
    <property type="match status" value="1"/>
</dbReference>
<reference evidence="2 3" key="1">
    <citation type="submission" date="2016-10" db="EMBL/GenBank/DDBJ databases">
        <authorList>
            <person name="de Groot N.N."/>
        </authorList>
    </citation>
    <scope>NUCLEOTIDE SEQUENCE [LARGE SCALE GENOMIC DNA]</scope>
    <source>
        <strain evidence="2 3">DSM 7343</strain>
    </source>
</reference>
<protein>
    <submittedName>
        <fullName evidence="2">PTS system IID component, Man family</fullName>
    </submittedName>
</protein>
<dbReference type="EMBL" id="FNQN01000004">
    <property type="protein sequence ID" value="SEA25087.1"/>
    <property type="molecule type" value="Genomic_DNA"/>
</dbReference>
<dbReference type="GO" id="GO:0009401">
    <property type="term" value="P:phosphoenolpyruvate-dependent sugar phosphotransferase system"/>
    <property type="evidence" value="ECO:0007669"/>
    <property type="project" value="InterPro"/>
</dbReference>
<dbReference type="Proteomes" id="UP000199409">
    <property type="component" value="Unassembled WGS sequence"/>
</dbReference>
<dbReference type="PANTHER" id="PTHR32502:SF23">
    <property type="entry name" value="TRANSPORT PROTEIN, PTS SYSTEM"/>
    <property type="match status" value="1"/>
</dbReference>
<keyword evidence="3" id="KW-1185">Reference proteome</keyword>
<keyword evidence="1" id="KW-1133">Transmembrane helix</keyword>
<accession>A0A1H3ZN65</accession>
<name>A0A1H3ZN65_9BACT</name>
<keyword evidence="1" id="KW-0472">Membrane</keyword>
<organism evidence="2 3">
    <name type="scientific">Desulfuromusa kysingii</name>
    <dbReference type="NCBI Taxonomy" id="37625"/>
    <lineage>
        <taxon>Bacteria</taxon>
        <taxon>Pseudomonadati</taxon>
        <taxon>Thermodesulfobacteriota</taxon>
        <taxon>Desulfuromonadia</taxon>
        <taxon>Desulfuromonadales</taxon>
        <taxon>Geopsychrobacteraceae</taxon>
        <taxon>Desulfuromusa</taxon>
    </lineage>
</organism>
<keyword evidence="1" id="KW-0812">Transmembrane</keyword>
<evidence type="ECO:0000313" key="2">
    <source>
        <dbReference type="EMBL" id="SEA25087.1"/>
    </source>
</evidence>
<evidence type="ECO:0000313" key="3">
    <source>
        <dbReference type="Proteomes" id="UP000199409"/>
    </source>
</evidence>
<feature type="transmembrane region" description="Helical" evidence="1">
    <location>
        <begin position="148"/>
        <end position="171"/>
    </location>
</feature>
<evidence type="ECO:0000256" key="1">
    <source>
        <dbReference type="SAM" id="Phobius"/>
    </source>
</evidence>
<feature type="transmembrane region" description="Helical" evidence="1">
    <location>
        <begin position="192"/>
        <end position="213"/>
    </location>
</feature>
<sequence length="277" mass="31016">MYLVWYGFSADVVGVEMAIPRKTRIYIWFRLLLLQASWNFERLQGIGFFYCLLPGLKKLYSGEKLLTVSRKYAGYFNTHVYLAPMVAGAVLKLEEDRAQGIVDPALEADDFKEMVAAPYAAIGDALFWGGVRPLAAGVALFFAIKGILWAPLIFLLVYNILPMWFRTVFFARGYRQGMRSVEFIQQHRLPDWAIHTKEAAVVVLGGLSAFMVYSHLNQVGLPSWLGMLTLIPMVILVLVARQGLSPLLLILITGGSIFLIGLFGADMICLLESWGLK</sequence>
<dbReference type="InterPro" id="IPR050303">
    <property type="entry name" value="GatZ_KbaZ_carbometab"/>
</dbReference>
<dbReference type="GO" id="GO:0005886">
    <property type="term" value="C:plasma membrane"/>
    <property type="evidence" value="ECO:0007669"/>
    <property type="project" value="TreeGrafter"/>
</dbReference>
<dbReference type="STRING" id="37625.SAMN05660420_01602"/>
<gene>
    <name evidence="2" type="ORF">SAMN05660420_01602</name>
</gene>
<dbReference type="AlphaFoldDB" id="A0A1H3ZN65"/>
<feature type="transmembrane region" description="Helical" evidence="1">
    <location>
        <begin position="219"/>
        <end position="240"/>
    </location>
</feature>
<feature type="transmembrane region" description="Helical" evidence="1">
    <location>
        <begin position="247"/>
        <end position="268"/>
    </location>
</feature>
<proteinExistence type="predicted"/>
<dbReference type="Pfam" id="PF03613">
    <property type="entry name" value="EIID-AGA"/>
    <property type="match status" value="1"/>
</dbReference>
<dbReference type="PANTHER" id="PTHR32502">
    <property type="entry name" value="N-ACETYLGALACTOSAMINE PERMEASE II COMPONENT-RELATED"/>
    <property type="match status" value="1"/>
</dbReference>
<dbReference type="InterPro" id="IPR004704">
    <property type="entry name" value="PTS_IID_man"/>
</dbReference>